<dbReference type="RefSeq" id="WP_118376066.1">
    <property type="nucleotide sequence ID" value="NZ_CP021084.1"/>
</dbReference>
<proteinExistence type="predicted"/>
<evidence type="ECO:0000313" key="2">
    <source>
        <dbReference type="Proteomes" id="UP000259030"/>
    </source>
</evidence>
<keyword evidence="1" id="KW-0614">Plasmid</keyword>
<accession>A0A221T3F6</accession>
<dbReference type="KEGG" id="dfc:DFI_19815"/>
<dbReference type="EMBL" id="CP021084">
    <property type="protein sequence ID" value="ASN83447.1"/>
    <property type="molecule type" value="Genomic_DNA"/>
</dbReference>
<geneLocation type="plasmid" evidence="2">
    <name>pdfi3</name>
</geneLocation>
<reference evidence="1 2" key="1">
    <citation type="submission" date="2017-05" db="EMBL/GenBank/DDBJ databases">
        <title>The complete genome sequence of Deinococcus ficus isolated from the rhizosphere of the Ficus religiosa L. in Taiwan.</title>
        <authorList>
            <person name="Wu K.-M."/>
            <person name="Liao T.-L."/>
            <person name="Liu Y.-M."/>
            <person name="Young C.-C."/>
            <person name="Tsai S.-F."/>
        </authorList>
    </citation>
    <scope>NUCLEOTIDE SEQUENCE [LARGE SCALE GENOMIC DNA]</scope>
    <source>
        <strain evidence="1 2">CC-FR2-10</strain>
        <plasmid evidence="2">pdfi3</plasmid>
    </source>
</reference>
<sequence>MKLEWWMLGLLLAAVMAAVAAWRARRQPLALQVLPDATAEVQGVPVVLEGSDLVVEVSLVGRAEVQATVGTEDLDDSWWTAVSESAVLRVWHLALPTTAPGQHTVTVRAGSGGRRVQTAFDYRVVPLAVRGGTVEFSGPRPGGVHLTFWGVIDAADHYQLDLEFQPLAGRTVHLTHKASLSAGEHEYRFTVERQALDAQGGQGPYRLVGATLQPVDGALLPTPLDLEPWPEDAAL</sequence>
<dbReference type="Proteomes" id="UP000259030">
    <property type="component" value="Plasmid pDFI3"/>
</dbReference>
<keyword evidence="2" id="KW-1185">Reference proteome</keyword>
<organism evidence="1 2">
    <name type="scientific">Deinococcus ficus</name>
    <dbReference type="NCBI Taxonomy" id="317577"/>
    <lineage>
        <taxon>Bacteria</taxon>
        <taxon>Thermotogati</taxon>
        <taxon>Deinococcota</taxon>
        <taxon>Deinococci</taxon>
        <taxon>Deinococcales</taxon>
        <taxon>Deinococcaceae</taxon>
        <taxon>Deinococcus</taxon>
    </lineage>
</organism>
<evidence type="ECO:0000313" key="1">
    <source>
        <dbReference type="EMBL" id="ASN83447.1"/>
    </source>
</evidence>
<name>A0A221T3F6_9DEIO</name>
<protein>
    <submittedName>
        <fullName evidence="1">Uncharacterized protein</fullName>
    </submittedName>
</protein>
<dbReference type="AlphaFoldDB" id="A0A221T3F6"/>
<gene>
    <name evidence="1" type="ORF">DFI_19815</name>
</gene>